<dbReference type="GO" id="GO:0046872">
    <property type="term" value="F:metal ion binding"/>
    <property type="evidence" value="ECO:0007669"/>
    <property type="project" value="UniProtKB-KW"/>
</dbReference>
<dbReference type="PROSITE" id="PS51409">
    <property type="entry name" value="ARGINASE_2"/>
    <property type="match status" value="1"/>
</dbReference>
<feature type="binding site" evidence="4">
    <location>
        <position position="104"/>
    </location>
    <ligand>
        <name>Mn(2+)</name>
        <dbReference type="ChEBI" id="CHEBI:29035"/>
        <label>1</label>
    </ligand>
</feature>
<gene>
    <name evidence="5" type="primary">speB</name>
    <name evidence="5" type="ORF">COW11_04000</name>
</gene>
<feature type="binding site" evidence="4">
    <location>
        <position position="81"/>
    </location>
    <ligand>
        <name>Mn(2+)</name>
        <dbReference type="ChEBI" id="CHEBI:29035"/>
        <label>1</label>
    </ligand>
</feature>
<evidence type="ECO:0000256" key="3">
    <source>
        <dbReference type="ARBA" id="ARBA00022801"/>
    </source>
</evidence>
<evidence type="ECO:0000256" key="2">
    <source>
        <dbReference type="ARBA" id="ARBA00022723"/>
    </source>
</evidence>
<dbReference type="NCBIfam" id="TIGR01230">
    <property type="entry name" value="agmatinase"/>
    <property type="match status" value="1"/>
</dbReference>
<dbReference type="PANTHER" id="PTHR11358:SF26">
    <property type="entry name" value="GUANIDINO ACID HYDROLASE, MITOCHONDRIAL"/>
    <property type="match status" value="1"/>
</dbReference>
<evidence type="ECO:0000256" key="4">
    <source>
        <dbReference type="PIRSR" id="PIRSR036979-1"/>
    </source>
</evidence>
<dbReference type="GO" id="GO:0008783">
    <property type="term" value="F:agmatinase activity"/>
    <property type="evidence" value="ECO:0007669"/>
    <property type="project" value="TreeGrafter"/>
</dbReference>
<reference evidence="5 6" key="1">
    <citation type="submission" date="2017-09" db="EMBL/GenBank/DDBJ databases">
        <title>Depth-based differentiation of microbial function through sediment-hosted aquifers and enrichment of novel symbionts in the deep terrestrial subsurface.</title>
        <authorList>
            <person name="Probst A.J."/>
            <person name="Ladd B."/>
            <person name="Jarett J.K."/>
            <person name="Geller-Mcgrath D.E."/>
            <person name="Sieber C.M."/>
            <person name="Emerson J.B."/>
            <person name="Anantharaman K."/>
            <person name="Thomas B.C."/>
            <person name="Malmstrom R."/>
            <person name="Stieglmeier M."/>
            <person name="Klingl A."/>
            <person name="Woyke T."/>
            <person name="Ryan C.M."/>
            <person name="Banfield J.F."/>
        </authorList>
    </citation>
    <scope>NUCLEOTIDE SEQUENCE [LARGE SCALE GENOMIC DNA]</scope>
    <source>
        <strain evidence="5">CG12_big_fil_rev_8_21_14_0_65_43_15</strain>
    </source>
</reference>
<dbReference type="PANTHER" id="PTHR11358">
    <property type="entry name" value="ARGINASE/AGMATINASE"/>
    <property type="match status" value="1"/>
</dbReference>
<dbReference type="Proteomes" id="UP000231267">
    <property type="component" value="Unassembled WGS sequence"/>
</dbReference>
<feature type="binding site" evidence="4">
    <location>
        <position position="106"/>
    </location>
    <ligand>
        <name>Mn(2+)</name>
        <dbReference type="ChEBI" id="CHEBI:29035"/>
        <label>1</label>
    </ligand>
</feature>
<comment type="similarity">
    <text evidence="1">Belongs to the arginase family. Agmatinase subfamily.</text>
</comment>
<sequence>MKSKVVIIPVPYEKTTSYGKGTKNGPKAILCAFKQVERYDIELNRPTDNIAIKILPAVKDIKKINYDFSGGNLPIYFGGEHTITAAIIAAIKTSRRDFSILHLDAHSDLRDTYGGTKYSHACVMRRIWEMGVAFVSVGVRSESYEESRFIKREGIKIHYAHQIHKDKDWIKKITKRLSKNIYISFDVDVFDPAVVRATGTPEPGGLTWYQVVDLFSAIKKANKNLI</sequence>
<name>A0A2J0LGH1_9BACT</name>
<feature type="binding site" evidence="4">
    <location>
        <position position="108"/>
    </location>
    <ligand>
        <name>Mn(2+)</name>
        <dbReference type="ChEBI" id="CHEBI:29035"/>
        <label>1</label>
    </ligand>
</feature>
<dbReference type="GO" id="GO:0033389">
    <property type="term" value="P:putrescine biosynthetic process from arginine, via agmatine"/>
    <property type="evidence" value="ECO:0007669"/>
    <property type="project" value="TreeGrafter"/>
</dbReference>
<feature type="binding site" evidence="4">
    <location>
        <position position="188"/>
    </location>
    <ligand>
        <name>Mn(2+)</name>
        <dbReference type="ChEBI" id="CHEBI:29035"/>
        <label>1</label>
    </ligand>
</feature>
<evidence type="ECO:0000313" key="5">
    <source>
        <dbReference type="EMBL" id="PIW66309.1"/>
    </source>
</evidence>
<dbReference type="InterPro" id="IPR023696">
    <property type="entry name" value="Ureohydrolase_dom_sf"/>
</dbReference>
<keyword evidence="3" id="KW-0378">Hydrolase</keyword>
<keyword evidence="4" id="KW-0464">Manganese</keyword>
<comment type="caution">
    <text evidence="5">The sequence shown here is derived from an EMBL/GenBank/DDBJ whole genome shotgun (WGS) entry which is preliminary data.</text>
</comment>
<dbReference type="InterPro" id="IPR006035">
    <property type="entry name" value="Ureohydrolase"/>
</dbReference>
<dbReference type="EMBL" id="PFGP01000095">
    <property type="protein sequence ID" value="PIW66309.1"/>
    <property type="molecule type" value="Genomic_DNA"/>
</dbReference>
<dbReference type="Pfam" id="PF00491">
    <property type="entry name" value="Arginase"/>
    <property type="match status" value="1"/>
</dbReference>
<feature type="non-terminal residue" evidence="5">
    <location>
        <position position="226"/>
    </location>
</feature>
<comment type="cofactor">
    <cofactor evidence="4">
        <name>Mn(2+)</name>
        <dbReference type="ChEBI" id="CHEBI:29035"/>
    </cofactor>
    <text evidence="4">Binds 2 manganese ions per subunit.</text>
</comment>
<dbReference type="SUPFAM" id="SSF52768">
    <property type="entry name" value="Arginase/deacetylase"/>
    <property type="match status" value="1"/>
</dbReference>
<dbReference type="PIRSF" id="PIRSF036979">
    <property type="entry name" value="Arginase"/>
    <property type="match status" value="1"/>
</dbReference>
<keyword evidence="2 4" id="KW-0479">Metal-binding</keyword>
<dbReference type="AlphaFoldDB" id="A0A2J0LGH1"/>
<dbReference type="InterPro" id="IPR005925">
    <property type="entry name" value="Agmatinase-rel"/>
</dbReference>
<proteinExistence type="inferred from homology"/>
<feature type="binding site" evidence="4">
    <location>
        <position position="186"/>
    </location>
    <ligand>
        <name>Mn(2+)</name>
        <dbReference type="ChEBI" id="CHEBI:29035"/>
        <label>1</label>
    </ligand>
</feature>
<organism evidence="5 6">
    <name type="scientific">Candidatus Taenaricola geysiri</name>
    <dbReference type="NCBI Taxonomy" id="1974752"/>
    <lineage>
        <taxon>Bacteria</taxon>
        <taxon>Pseudomonadati</taxon>
        <taxon>Candidatus Omnitrophota</taxon>
        <taxon>Candidatus Taenaricola</taxon>
    </lineage>
</organism>
<protein>
    <submittedName>
        <fullName evidence="5">Agmatinase</fullName>
    </submittedName>
</protein>
<dbReference type="Gene3D" id="3.40.800.10">
    <property type="entry name" value="Ureohydrolase domain"/>
    <property type="match status" value="1"/>
</dbReference>
<evidence type="ECO:0000313" key="6">
    <source>
        <dbReference type="Proteomes" id="UP000231267"/>
    </source>
</evidence>
<evidence type="ECO:0000256" key="1">
    <source>
        <dbReference type="ARBA" id="ARBA00009227"/>
    </source>
</evidence>
<accession>A0A2J0LGH1</accession>